<dbReference type="EMBL" id="JAHFZB010000023">
    <property type="protein sequence ID" value="KAK6476136.1"/>
    <property type="molecule type" value="Genomic_DNA"/>
</dbReference>
<dbReference type="InterPro" id="IPR035983">
    <property type="entry name" value="Hect_E3_ubiquitin_ligase"/>
</dbReference>
<gene>
    <name evidence="1" type="ORF">HHUSO_G24171</name>
</gene>
<reference evidence="1 2" key="1">
    <citation type="submission" date="2021-05" db="EMBL/GenBank/DDBJ databases">
        <authorList>
            <person name="Zahm M."/>
            <person name="Klopp C."/>
            <person name="Cabau C."/>
            <person name="Kuhl H."/>
            <person name="Suciu R."/>
            <person name="Ciorpac M."/>
            <person name="Holostenco D."/>
            <person name="Gessner J."/>
            <person name="Wuertz S."/>
            <person name="Hohne C."/>
            <person name="Stock M."/>
            <person name="Gislard M."/>
            <person name="Lluch J."/>
            <person name="Milhes M."/>
            <person name="Lampietro C."/>
            <person name="Lopez Roques C."/>
            <person name="Donnadieu C."/>
            <person name="Du K."/>
            <person name="Schartl M."/>
            <person name="Guiguen Y."/>
        </authorList>
    </citation>
    <scope>NUCLEOTIDE SEQUENCE [LARGE SCALE GENOMIC DNA]</scope>
    <source>
        <strain evidence="1">Hh-F2</strain>
        <tissue evidence="1">Blood</tissue>
    </source>
</reference>
<protein>
    <submittedName>
        <fullName evidence="1">G2/M phase-specific E3 ubiquitin-protein ligase-like</fullName>
    </submittedName>
</protein>
<dbReference type="Proteomes" id="UP001369086">
    <property type="component" value="Unassembled WGS sequence"/>
</dbReference>
<evidence type="ECO:0000313" key="1">
    <source>
        <dbReference type="EMBL" id="KAK6476136.1"/>
    </source>
</evidence>
<evidence type="ECO:0000313" key="2">
    <source>
        <dbReference type="Proteomes" id="UP001369086"/>
    </source>
</evidence>
<keyword evidence="2" id="KW-1185">Reference proteome</keyword>
<dbReference type="Gene3D" id="3.90.1750.10">
    <property type="entry name" value="Hect, E3 ligase catalytic domains"/>
    <property type="match status" value="1"/>
</dbReference>
<name>A0ABR0YUK9_HUSHU</name>
<organism evidence="1 2">
    <name type="scientific">Huso huso</name>
    <name type="common">Beluga</name>
    <name type="synonym">Acipenser huso</name>
    <dbReference type="NCBI Taxonomy" id="61971"/>
    <lineage>
        <taxon>Eukaryota</taxon>
        <taxon>Metazoa</taxon>
        <taxon>Chordata</taxon>
        <taxon>Craniata</taxon>
        <taxon>Vertebrata</taxon>
        <taxon>Euteleostomi</taxon>
        <taxon>Actinopterygii</taxon>
        <taxon>Chondrostei</taxon>
        <taxon>Acipenseriformes</taxon>
        <taxon>Acipenseridae</taxon>
        <taxon>Huso</taxon>
    </lineage>
</organism>
<proteinExistence type="predicted"/>
<accession>A0ABR0YUK9</accession>
<sequence length="357" mass="39385">MSSKSTFADDHSLPSESHICRSESVTAKTSVCEDTYRNYVDLLDTGSLSDDSDLNEAISRSLVDIQPMLEESCSLKEILKPLENSLSSEVVRYNITRRNVWDGTVRAMSRPNFSPTKQMDIKFTDNEGISEGAVDLGGPKREFLRLVLEYVRDHSGMFEGPQGKKVLACSIAALKGNSYFYAGQLMAMSIIHGGPPPQFLSPVLTEALICGPDKVIVSAEDVANEEIRSQIILIRDASSEDALEDAVSKASSILALSGCFRLIDMQNRGEVAIDIASWYVLQRTRAAYERGLTALGMLSALKTYPVQLRCLFVESIERLTAEHLENLFKVHLSEAGSNKYHGECITLLVLERLFAGC</sequence>
<comment type="caution">
    <text evidence="1">The sequence shown here is derived from an EMBL/GenBank/DDBJ whole genome shotgun (WGS) entry which is preliminary data.</text>
</comment>
<dbReference type="SUPFAM" id="SSF56204">
    <property type="entry name" value="Hect, E3 ligase catalytic domain"/>
    <property type="match status" value="1"/>
</dbReference>